<dbReference type="GO" id="GO:0072344">
    <property type="term" value="P:rescue of stalled ribosome"/>
    <property type="evidence" value="ECO:0007669"/>
    <property type="project" value="UniProtKB-UniRule"/>
</dbReference>
<dbReference type="RefSeq" id="WP_106260128.1">
    <property type="nucleotide sequence ID" value="NZ_CAWNSW010000028.1"/>
</dbReference>
<sequence length="586" mass="67190">MQPVDFTTLTAIGAELRAEWLPARLEQVYQRDRYTVYLGLRTLNQRGWLLLSWHPQAARLCVSEAPPRTPDTFTFSQQLKHQLGSLALDAIVPISPWERVLDLQFTQRPGEPALWHLYVEIMGKYSNVVLANQDNVIVTAAHQVSAQQSSVRPIQTGEVYTLPPPLTDPTPKLTEALDRWQERVSLVPGALRRNLQKNYRGLSSALTLSLIHAAGLTPDQSTESLSTDDWQRLFERWQEWLQALEHETFQPGWTAEGYTVLGWGMTQAVDRIQTVVDRYYTSQIDQQEFVQLRHQLTQKLHTSLEKLRLKASVFQTRLQQSDVADRYREQADLLMANLQHWQLGMSAITLPDFTTEEPITIPLNPERNAVQNAQAFYKQQQKLKRARNAIEPLLAEVKAEINYLEQVEAAIAELETYQTAEDLNTLDEIRDELIQQHYLNDPEYRNANLTQKDSQSHPHHYITPSGLEVLVGRNNRQNDQLTFRTAGDYDLWFHTQEIPGSHVLLRLTPGTAPDTADLHFAANLAAYYSRARQSEQVSVVYTEPKHVYKPKGAKPGMTVYKHERTLWAQPQRGEGIVRQQGVKSER</sequence>
<dbReference type="AlphaFoldDB" id="A0A2T1DUZ4"/>
<dbReference type="InterPro" id="IPR051608">
    <property type="entry name" value="RQC_Subunit_NEMF"/>
</dbReference>
<evidence type="ECO:0000259" key="6">
    <source>
        <dbReference type="Pfam" id="PF05670"/>
    </source>
</evidence>
<dbReference type="InterPro" id="IPR008532">
    <property type="entry name" value="NFACT_RNA-bd"/>
</dbReference>
<comment type="similarity">
    <text evidence="5">Belongs to the NEMF family.</text>
</comment>
<evidence type="ECO:0000313" key="7">
    <source>
        <dbReference type="EMBL" id="PSB24333.1"/>
    </source>
</evidence>
<evidence type="ECO:0000256" key="4">
    <source>
        <dbReference type="ARBA" id="ARBA00022917"/>
    </source>
</evidence>
<accession>A0A2T1DUZ4</accession>
<evidence type="ECO:0000256" key="5">
    <source>
        <dbReference type="HAMAP-Rule" id="MF_00844"/>
    </source>
</evidence>
<protein>
    <recommendedName>
        <fullName evidence="5">Rqc2 homolog RqcH</fullName>
        <shortName evidence="5">RqcH</shortName>
    </recommendedName>
</protein>
<dbReference type="PANTHER" id="PTHR15239:SF6">
    <property type="entry name" value="RIBOSOME QUALITY CONTROL COMPLEX SUBUNIT NEMF"/>
    <property type="match status" value="1"/>
</dbReference>
<dbReference type="GO" id="GO:1990112">
    <property type="term" value="C:RQC complex"/>
    <property type="evidence" value="ECO:0007669"/>
    <property type="project" value="TreeGrafter"/>
</dbReference>
<reference evidence="8" key="1">
    <citation type="submission" date="2018-02" db="EMBL/GenBank/DDBJ databases">
        <authorList>
            <person name="Moore K."/>
            <person name="Momper L."/>
        </authorList>
    </citation>
    <scope>NUCLEOTIDE SEQUENCE [LARGE SCALE GENOMIC DNA]</scope>
    <source>
        <strain evidence="8">ULC18</strain>
    </source>
</reference>
<keyword evidence="8" id="KW-1185">Reference proteome</keyword>
<dbReference type="GO" id="GO:0043023">
    <property type="term" value="F:ribosomal large subunit binding"/>
    <property type="evidence" value="ECO:0007669"/>
    <property type="project" value="UniProtKB-UniRule"/>
</dbReference>
<comment type="function">
    <text evidence="5">Key component of the ribosome quality control system (RQC), a ribosome-associated complex that mediates the extraction of incompletely synthesized nascent chains from stalled ribosomes and their subsequent degradation. RqcH recruits Ala-charged tRNA, and with RqcP directs the elongation of stalled nascent chains on 50S ribosomal subunits, leading to non-templated C-terminal alanine extensions (Ala tail). The Ala tail promotes nascent chain degradation. May add between 1 and at least 8 Ala residues. Binds to stalled 50S ribosomal subunits.</text>
</comment>
<proteinExistence type="inferred from homology"/>
<keyword evidence="3 5" id="KW-0694">RNA-binding</keyword>
<reference evidence="7 8" key="2">
    <citation type="submission" date="2018-03" db="EMBL/GenBank/DDBJ databases">
        <title>The ancient ancestry and fast evolution of plastids.</title>
        <authorList>
            <person name="Moore K.R."/>
            <person name="Magnabosco C."/>
            <person name="Momper L."/>
            <person name="Gold D.A."/>
            <person name="Bosak T."/>
            <person name="Fournier G.P."/>
        </authorList>
    </citation>
    <scope>NUCLEOTIDE SEQUENCE [LARGE SCALE GENOMIC DNA]</scope>
    <source>
        <strain evidence="7 8">ULC18</strain>
    </source>
</reference>
<dbReference type="OrthoDB" id="9766163at2"/>
<comment type="caution">
    <text evidence="7">The sequence shown here is derived from an EMBL/GenBank/DDBJ whole genome shotgun (WGS) entry which is preliminary data.</text>
</comment>
<dbReference type="PANTHER" id="PTHR15239">
    <property type="entry name" value="NUCLEAR EXPORT MEDIATOR FACTOR NEMF"/>
    <property type="match status" value="1"/>
</dbReference>
<dbReference type="Pfam" id="PF05670">
    <property type="entry name" value="NFACT-R_1"/>
    <property type="match status" value="1"/>
</dbReference>
<dbReference type="HAMAP" id="MF_00844_B">
    <property type="entry name" value="RqcH_B"/>
    <property type="match status" value="1"/>
</dbReference>
<comment type="subunit">
    <text evidence="5">Associates with stalled 50S ribosomal subunits. Binds to RqcP.</text>
</comment>
<dbReference type="GO" id="GO:0019843">
    <property type="term" value="F:rRNA binding"/>
    <property type="evidence" value="ECO:0007669"/>
    <property type="project" value="UniProtKB-UniRule"/>
</dbReference>
<organism evidence="7 8">
    <name type="scientific">Stenomitos frigidus ULC18</name>
    <dbReference type="NCBI Taxonomy" id="2107698"/>
    <lineage>
        <taxon>Bacteria</taxon>
        <taxon>Bacillati</taxon>
        <taxon>Cyanobacteriota</taxon>
        <taxon>Cyanophyceae</taxon>
        <taxon>Leptolyngbyales</taxon>
        <taxon>Leptolyngbyaceae</taxon>
        <taxon>Stenomitos</taxon>
    </lineage>
</organism>
<gene>
    <name evidence="5" type="primary">rqcH</name>
    <name evidence="7" type="ORF">C7B82_27395</name>
</gene>
<dbReference type="Proteomes" id="UP000239576">
    <property type="component" value="Unassembled WGS sequence"/>
</dbReference>
<name>A0A2T1DUZ4_9CYAN</name>
<feature type="domain" description="NFACT RNA-binding" evidence="6">
    <location>
        <begin position="459"/>
        <end position="552"/>
    </location>
</feature>
<keyword evidence="1 5" id="KW-0820">tRNA-binding</keyword>
<dbReference type="EMBL" id="PVWK01000148">
    <property type="protein sequence ID" value="PSB24333.1"/>
    <property type="molecule type" value="Genomic_DNA"/>
</dbReference>
<dbReference type="GO" id="GO:0000049">
    <property type="term" value="F:tRNA binding"/>
    <property type="evidence" value="ECO:0007669"/>
    <property type="project" value="UniProtKB-UniRule"/>
</dbReference>
<evidence type="ECO:0000256" key="3">
    <source>
        <dbReference type="ARBA" id="ARBA00022884"/>
    </source>
</evidence>
<keyword evidence="2 5" id="KW-0699">rRNA-binding</keyword>
<dbReference type="Pfam" id="PF05833">
    <property type="entry name" value="NFACT_N"/>
    <property type="match status" value="1"/>
</dbReference>
<keyword evidence="4 5" id="KW-0648">Protein biosynthesis</keyword>
<dbReference type="InterPro" id="IPR043682">
    <property type="entry name" value="RqcH_bacterial"/>
</dbReference>
<evidence type="ECO:0000256" key="1">
    <source>
        <dbReference type="ARBA" id="ARBA00022555"/>
    </source>
</evidence>
<evidence type="ECO:0000313" key="8">
    <source>
        <dbReference type="Proteomes" id="UP000239576"/>
    </source>
</evidence>
<dbReference type="Gene3D" id="2.30.310.10">
    <property type="entry name" value="ibrinogen binding protein from staphylococcus aureus domain"/>
    <property type="match status" value="1"/>
</dbReference>
<evidence type="ECO:0000256" key="2">
    <source>
        <dbReference type="ARBA" id="ARBA00022730"/>
    </source>
</evidence>